<organism evidence="1 2">
    <name type="scientific">Zhongshania borealis</name>
    <dbReference type="NCBI Taxonomy" id="889488"/>
    <lineage>
        <taxon>Bacteria</taxon>
        <taxon>Pseudomonadati</taxon>
        <taxon>Pseudomonadota</taxon>
        <taxon>Gammaproteobacteria</taxon>
        <taxon>Cellvibrionales</taxon>
        <taxon>Spongiibacteraceae</taxon>
        <taxon>Zhongshania</taxon>
    </lineage>
</organism>
<gene>
    <name evidence="1" type="ORF">GCM10022414_14140</name>
</gene>
<dbReference type="Pfam" id="PF07103">
    <property type="entry name" value="DUF1365"/>
    <property type="match status" value="1"/>
</dbReference>
<accession>A0ABP7WLX4</accession>
<sequence length="261" mass="30618">MKPKLSTAIYKGEVRHQRLTPLSNRFAYNISSFLFDLDELDKAQRHCRWFSLNRFNLFSFYFKDFGNGSSEHPRDYLERCLKEQGLEDTLASASVLCYPRILGYTFNPLSVYYCYNQHKELFAVLHEVSNTFKQRHSYLFSVPAVDRNKPTIRQQCDKNFYVSPFNGMAMRYQFRLRLPSDKLGISIRVKQNEQDVLHASFQGQRRPFNDRELLRNFCSLPLMTLKVLGGIHWQALKLFSRGLKIVPRPTEPSSPISRIGK</sequence>
<protein>
    <submittedName>
        <fullName evidence="1">DUF1365 domain-containing protein</fullName>
    </submittedName>
</protein>
<dbReference type="EMBL" id="BAABDM010000002">
    <property type="protein sequence ID" value="GAA4091884.1"/>
    <property type="molecule type" value="Genomic_DNA"/>
</dbReference>
<dbReference type="InterPro" id="IPR010775">
    <property type="entry name" value="DUF1365"/>
</dbReference>
<dbReference type="PANTHER" id="PTHR33973:SF4">
    <property type="entry name" value="OS07G0153300 PROTEIN"/>
    <property type="match status" value="1"/>
</dbReference>
<dbReference type="RefSeq" id="WP_344933980.1">
    <property type="nucleotide sequence ID" value="NZ_BAABDM010000002.1"/>
</dbReference>
<dbReference type="PANTHER" id="PTHR33973">
    <property type="entry name" value="OS07G0153300 PROTEIN"/>
    <property type="match status" value="1"/>
</dbReference>
<name>A0ABP7WLX4_9GAMM</name>
<evidence type="ECO:0000313" key="2">
    <source>
        <dbReference type="Proteomes" id="UP001500392"/>
    </source>
</evidence>
<comment type="caution">
    <text evidence="1">The sequence shown here is derived from an EMBL/GenBank/DDBJ whole genome shotgun (WGS) entry which is preliminary data.</text>
</comment>
<dbReference type="Proteomes" id="UP001500392">
    <property type="component" value="Unassembled WGS sequence"/>
</dbReference>
<proteinExistence type="predicted"/>
<evidence type="ECO:0000313" key="1">
    <source>
        <dbReference type="EMBL" id="GAA4091884.1"/>
    </source>
</evidence>
<keyword evidence="2" id="KW-1185">Reference proteome</keyword>
<reference evidence="2" key="1">
    <citation type="journal article" date="2019" name="Int. J. Syst. Evol. Microbiol.">
        <title>The Global Catalogue of Microorganisms (GCM) 10K type strain sequencing project: providing services to taxonomists for standard genome sequencing and annotation.</title>
        <authorList>
            <consortium name="The Broad Institute Genomics Platform"/>
            <consortium name="The Broad Institute Genome Sequencing Center for Infectious Disease"/>
            <person name="Wu L."/>
            <person name="Ma J."/>
        </authorList>
    </citation>
    <scope>NUCLEOTIDE SEQUENCE [LARGE SCALE GENOMIC DNA]</scope>
    <source>
        <strain evidence="2">JCM 17304</strain>
    </source>
</reference>